<dbReference type="InterPro" id="IPR019775">
    <property type="entry name" value="WD40_repeat_CS"/>
</dbReference>
<proteinExistence type="predicted"/>
<evidence type="ECO:0000313" key="6">
    <source>
        <dbReference type="Proteomes" id="UP000765509"/>
    </source>
</evidence>
<dbReference type="SMART" id="SM00320">
    <property type="entry name" value="WD40"/>
    <property type="match status" value="5"/>
</dbReference>
<feature type="repeat" description="WD" evidence="3">
    <location>
        <begin position="129"/>
        <end position="172"/>
    </location>
</feature>
<reference evidence="5" key="1">
    <citation type="submission" date="2021-03" db="EMBL/GenBank/DDBJ databases">
        <title>Draft genome sequence of rust myrtle Austropuccinia psidii MF-1, a brazilian biotype.</title>
        <authorList>
            <person name="Quecine M.C."/>
            <person name="Pachon D.M.R."/>
            <person name="Bonatelli M.L."/>
            <person name="Correr F.H."/>
            <person name="Franceschini L.M."/>
            <person name="Leite T.F."/>
            <person name="Margarido G.R.A."/>
            <person name="Almeida C.A."/>
            <person name="Ferrarezi J.A."/>
            <person name="Labate C.A."/>
        </authorList>
    </citation>
    <scope>NUCLEOTIDE SEQUENCE</scope>
    <source>
        <strain evidence="5">MF-1</strain>
    </source>
</reference>
<dbReference type="Proteomes" id="UP000765509">
    <property type="component" value="Unassembled WGS sequence"/>
</dbReference>
<dbReference type="InterPro" id="IPR036322">
    <property type="entry name" value="WD40_repeat_dom_sf"/>
</dbReference>
<keyword evidence="2" id="KW-0677">Repeat</keyword>
<dbReference type="PANTHER" id="PTHR44675">
    <property type="entry name" value="PAK1 INTERACTING PROTEIN 1"/>
    <property type="match status" value="1"/>
</dbReference>
<evidence type="ECO:0000256" key="1">
    <source>
        <dbReference type="ARBA" id="ARBA00022574"/>
    </source>
</evidence>
<feature type="compositionally biased region" description="Polar residues" evidence="4">
    <location>
        <begin position="65"/>
        <end position="78"/>
    </location>
</feature>
<dbReference type="SUPFAM" id="SSF50978">
    <property type="entry name" value="WD40 repeat-like"/>
    <property type="match status" value="1"/>
</dbReference>
<evidence type="ECO:0000256" key="4">
    <source>
        <dbReference type="SAM" id="MobiDB-lite"/>
    </source>
</evidence>
<dbReference type="InterPro" id="IPR051959">
    <property type="entry name" value="PAK1-Kinase_Regulator"/>
</dbReference>
<sequence>MKRPGPILKDHNDNPSIKKKKARISSAPCPRSSKDSLAQKSINKTTYNNGDKSFPKQSKRKASLVETNPKSDTNQLTSPALTLSKLPAKIQAPDSITIVFGTYEHILYGLRLSFHPHPLPPTFSVLFHFLAHPSPINVLAVPPYPVNPTLISSTTDSPLTLWSLTKRRCIGTLSCGVLAPDAGGAGREPGVRIARFDSSGKILVVGDETGGMSIYRSRDWALVRKLAGSGKGRVNDLAIEPRKGRLMLSVGQDRCLRMWDLGGGKGKGKPMASVRLGAEGDRVGWSPSGKKIVVITGTITTVYDTMMMPLFTFTSPRGRVHDAKFYIDTLSEEYLVLACDDAICRIFHLGNSTVNSSIEPKCVAELVAHFNRVKAVELVSLNEEQGFTYAITISSDGFSHVYRLESKTWSNEAPIEIEPIAKYDTGGCRLTCLAAAAVVNQSDRDLKEPSASNAQCTSEDEESGIDLDASGQPLNLESSDHTDSEQNE</sequence>
<protein>
    <submittedName>
        <fullName evidence="5">Uncharacterized protein</fullName>
    </submittedName>
</protein>
<feature type="region of interest" description="Disordered" evidence="4">
    <location>
        <begin position="1"/>
        <end position="78"/>
    </location>
</feature>
<evidence type="ECO:0000256" key="3">
    <source>
        <dbReference type="PROSITE-ProRule" id="PRU00221"/>
    </source>
</evidence>
<organism evidence="5 6">
    <name type="scientific">Austropuccinia psidii MF-1</name>
    <dbReference type="NCBI Taxonomy" id="1389203"/>
    <lineage>
        <taxon>Eukaryota</taxon>
        <taxon>Fungi</taxon>
        <taxon>Dikarya</taxon>
        <taxon>Basidiomycota</taxon>
        <taxon>Pucciniomycotina</taxon>
        <taxon>Pucciniomycetes</taxon>
        <taxon>Pucciniales</taxon>
        <taxon>Sphaerophragmiaceae</taxon>
        <taxon>Austropuccinia</taxon>
    </lineage>
</organism>
<dbReference type="OrthoDB" id="308449at2759"/>
<keyword evidence="6" id="KW-1185">Reference proteome</keyword>
<name>A0A9Q3GCW8_9BASI</name>
<dbReference type="AlphaFoldDB" id="A0A9Q3GCW8"/>
<comment type="caution">
    <text evidence="5">The sequence shown here is derived from an EMBL/GenBank/DDBJ whole genome shotgun (WGS) entry which is preliminary data.</text>
</comment>
<dbReference type="InterPro" id="IPR015943">
    <property type="entry name" value="WD40/YVTN_repeat-like_dom_sf"/>
</dbReference>
<evidence type="ECO:0000256" key="2">
    <source>
        <dbReference type="ARBA" id="ARBA00022737"/>
    </source>
</evidence>
<keyword evidence="1 3" id="KW-0853">WD repeat</keyword>
<gene>
    <name evidence="5" type="ORF">O181_001307</name>
</gene>
<feature type="compositionally biased region" description="Basic and acidic residues" evidence="4">
    <location>
        <begin position="478"/>
        <end position="488"/>
    </location>
</feature>
<dbReference type="PROSITE" id="PS50082">
    <property type="entry name" value="WD_REPEATS_2"/>
    <property type="match status" value="1"/>
</dbReference>
<dbReference type="InterPro" id="IPR001680">
    <property type="entry name" value="WD40_rpt"/>
</dbReference>
<feature type="region of interest" description="Disordered" evidence="4">
    <location>
        <begin position="444"/>
        <end position="488"/>
    </location>
</feature>
<dbReference type="EMBL" id="AVOT02000187">
    <property type="protein sequence ID" value="MBW0461592.1"/>
    <property type="molecule type" value="Genomic_DNA"/>
</dbReference>
<dbReference type="Gene3D" id="2.130.10.10">
    <property type="entry name" value="YVTN repeat-like/Quinoprotein amine dehydrogenase"/>
    <property type="match status" value="2"/>
</dbReference>
<feature type="compositionally biased region" description="Polar residues" evidence="4">
    <location>
        <begin position="35"/>
        <end position="51"/>
    </location>
</feature>
<dbReference type="PANTHER" id="PTHR44675:SF1">
    <property type="entry name" value="P21-ACTIVATED PROTEIN KINASE-INTERACTING PROTEIN 1"/>
    <property type="match status" value="1"/>
</dbReference>
<accession>A0A9Q3GCW8</accession>
<evidence type="ECO:0000313" key="5">
    <source>
        <dbReference type="EMBL" id="MBW0461592.1"/>
    </source>
</evidence>
<dbReference type="PROSITE" id="PS00678">
    <property type="entry name" value="WD_REPEATS_1"/>
    <property type="match status" value="1"/>
</dbReference>